<organism evidence="2 3">
    <name type="scientific">Vasconcelosia minhoensis LEGE 07310</name>
    <dbReference type="NCBI Taxonomy" id="915328"/>
    <lineage>
        <taxon>Bacteria</taxon>
        <taxon>Bacillati</taxon>
        <taxon>Cyanobacteriota</taxon>
        <taxon>Cyanophyceae</taxon>
        <taxon>Nodosilineales</taxon>
        <taxon>Cymatolegaceae</taxon>
        <taxon>Vasconcelosia</taxon>
        <taxon>Vasconcelosia minhoensis</taxon>
    </lineage>
</organism>
<keyword evidence="1" id="KW-1133">Transmembrane helix</keyword>
<evidence type="ECO:0000313" key="2">
    <source>
        <dbReference type="EMBL" id="MBE9079541.1"/>
    </source>
</evidence>
<feature type="transmembrane region" description="Helical" evidence="1">
    <location>
        <begin position="88"/>
        <end position="112"/>
    </location>
</feature>
<keyword evidence="1" id="KW-0472">Membrane</keyword>
<keyword evidence="3" id="KW-1185">Reference proteome</keyword>
<accession>A0A8J7AI54</accession>
<proteinExistence type="predicted"/>
<sequence>MTLSPSADSFSPSAAKPPVGAILPKHAAPTGVGFWLRWSGATGLAFGLTLLCIEVGEKTDISLLEAALGGLMVGFAQWQVLRLHLYRAYGWMVATVLAWVFLTLANIGAVGWMAPSTPSPTLRLIYGVLHGGYAGLVLGSGQWFVLRRQIPQAWRWIGASVLIWAIAIALGWGVGGLLRLATDLFISDVLGLLLAWGAIAVLSGISLGLLMHPSRRR</sequence>
<feature type="transmembrane region" description="Helical" evidence="1">
    <location>
        <begin position="34"/>
        <end position="56"/>
    </location>
</feature>
<evidence type="ECO:0000313" key="3">
    <source>
        <dbReference type="Proteomes" id="UP000636505"/>
    </source>
</evidence>
<reference evidence="2" key="1">
    <citation type="submission" date="2020-10" db="EMBL/GenBank/DDBJ databases">
        <authorList>
            <person name="Castelo-Branco R."/>
            <person name="Eusebio N."/>
            <person name="Adriana R."/>
            <person name="Vieira A."/>
            <person name="Brugerolle De Fraissinette N."/>
            <person name="Rezende De Castro R."/>
            <person name="Schneider M.P."/>
            <person name="Vasconcelos V."/>
            <person name="Leao P.N."/>
        </authorList>
    </citation>
    <scope>NUCLEOTIDE SEQUENCE</scope>
    <source>
        <strain evidence="2">LEGE 07310</strain>
    </source>
</reference>
<evidence type="ECO:0000256" key="1">
    <source>
        <dbReference type="SAM" id="Phobius"/>
    </source>
</evidence>
<feature type="transmembrane region" description="Helical" evidence="1">
    <location>
        <begin position="62"/>
        <end position="81"/>
    </location>
</feature>
<protein>
    <submittedName>
        <fullName evidence="2">Uncharacterized protein</fullName>
    </submittedName>
</protein>
<feature type="transmembrane region" description="Helical" evidence="1">
    <location>
        <begin position="124"/>
        <end position="146"/>
    </location>
</feature>
<comment type="caution">
    <text evidence="2">The sequence shown here is derived from an EMBL/GenBank/DDBJ whole genome shotgun (WGS) entry which is preliminary data.</text>
</comment>
<feature type="transmembrane region" description="Helical" evidence="1">
    <location>
        <begin position="153"/>
        <end position="178"/>
    </location>
</feature>
<gene>
    <name evidence="2" type="ORF">IQ241_19945</name>
</gene>
<keyword evidence="1" id="KW-0812">Transmembrane</keyword>
<feature type="transmembrane region" description="Helical" evidence="1">
    <location>
        <begin position="190"/>
        <end position="211"/>
    </location>
</feature>
<dbReference type="EMBL" id="JADEXG010000059">
    <property type="protein sequence ID" value="MBE9079541.1"/>
    <property type="molecule type" value="Genomic_DNA"/>
</dbReference>
<dbReference type="AlphaFoldDB" id="A0A8J7AI54"/>
<name>A0A8J7AI54_9CYAN</name>
<dbReference type="RefSeq" id="WP_193910611.1">
    <property type="nucleotide sequence ID" value="NZ_JADEXG010000059.1"/>
</dbReference>
<dbReference type="Proteomes" id="UP000636505">
    <property type="component" value="Unassembled WGS sequence"/>
</dbReference>